<dbReference type="Proteomes" id="UP000742631">
    <property type="component" value="Unassembled WGS sequence"/>
</dbReference>
<dbReference type="EMBL" id="DYYG01000037">
    <property type="protein sequence ID" value="HJE24508.1"/>
    <property type="molecule type" value="Genomic_DNA"/>
</dbReference>
<reference evidence="1" key="2">
    <citation type="submission" date="2021-09" db="EMBL/GenBank/DDBJ databases">
        <authorList>
            <person name="Gilroy R."/>
        </authorList>
    </citation>
    <scope>NUCLEOTIDE SEQUENCE</scope>
    <source>
        <strain evidence="1">316</strain>
    </source>
</reference>
<name>A0A921E3U3_9HYPH</name>
<gene>
    <name evidence="1" type="ORF">K8W01_12695</name>
</gene>
<organism evidence="1 2">
    <name type="scientific">Methylorubrum populi</name>
    <dbReference type="NCBI Taxonomy" id="223967"/>
    <lineage>
        <taxon>Bacteria</taxon>
        <taxon>Pseudomonadati</taxon>
        <taxon>Pseudomonadota</taxon>
        <taxon>Alphaproteobacteria</taxon>
        <taxon>Hyphomicrobiales</taxon>
        <taxon>Methylobacteriaceae</taxon>
        <taxon>Methylorubrum</taxon>
    </lineage>
</organism>
<evidence type="ECO:0000313" key="2">
    <source>
        <dbReference type="Proteomes" id="UP000742631"/>
    </source>
</evidence>
<accession>A0A921E3U3</accession>
<dbReference type="AlphaFoldDB" id="A0A921E3U3"/>
<sequence>MHVLRSIRHACGRGLHRFVAGLTTGLDGLTGRVGHLSDRCDAHLARRTPHLRARYRREGPQPLDLPFLHL</sequence>
<reference evidence="1" key="1">
    <citation type="journal article" date="2021" name="PeerJ">
        <title>Extensive microbial diversity within the chicken gut microbiome revealed by metagenomics and culture.</title>
        <authorList>
            <person name="Gilroy R."/>
            <person name="Ravi A."/>
            <person name="Getino M."/>
            <person name="Pursley I."/>
            <person name="Horton D.L."/>
            <person name="Alikhan N.F."/>
            <person name="Baker D."/>
            <person name="Gharbi K."/>
            <person name="Hall N."/>
            <person name="Watson M."/>
            <person name="Adriaenssens E.M."/>
            <person name="Foster-Nyarko E."/>
            <person name="Jarju S."/>
            <person name="Secka A."/>
            <person name="Antonio M."/>
            <person name="Oren A."/>
            <person name="Chaudhuri R.R."/>
            <person name="La Ragione R."/>
            <person name="Hildebrand F."/>
            <person name="Pallen M.J."/>
        </authorList>
    </citation>
    <scope>NUCLEOTIDE SEQUENCE</scope>
    <source>
        <strain evidence="1">316</strain>
    </source>
</reference>
<evidence type="ECO:0000313" key="1">
    <source>
        <dbReference type="EMBL" id="HJE24508.1"/>
    </source>
</evidence>
<comment type="caution">
    <text evidence="1">The sequence shown here is derived from an EMBL/GenBank/DDBJ whole genome shotgun (WGS) entry which is preliminary data.</text>
</comment>
<proteinExistence type="predicted"/>
<protein>
    <submittedName>
        <fullName evidence="1">Uncharacterized protein</fullName>
    </submittedName>
</protein>